<dbReference type="Proteomes" id="UP000031036">
    <property type="component" value="Unassembled WGS sequence"/>
</dbReference>
<keyword evidence="1" id="KW-0732">Signal</keyword>
<gene>
    <name evidence="2" type="ORF">Tcan_05450</name>
</gene>
<protein>
    <submittedName>
        <fullName evidence="2">Uncharacterized protein</fullName>
    </submittedName>
</protein>
<proteinExistence type="predicted"/>
<accession>A0A0B2VQS6</accession>
<evidence type="ECO:0000256" key="1">
    <source>
        <dbReference type="SAM" id="SignalP"/>
    </source>
</evidence>
<organism evidence="2 3">
    <name type="scientific">Toxocara canis</name>
    <name type="common">Canine roundworm</name>
    <dbReference type="NCBI Taxonomy" id="6265"/>
    <lineage>
        <taxon>Eukaryota</taxon>
        <taxon>Metazoa</taxon>
        <taxon>Ecdysozoa</taxon>
        <taxon>Nematoda</taxon>
        <taxon>Chromadorea</taxon>
        <taxon>Rhabditida</taxon>
        <taxon>Spirurina</taxon>
        <taxon>Ascaridomorpha</taxon>
        <taxon>Ascaridoidea</taxon>
        <taxon>Toxocaridae</taxon>
        <taxon>Toxocara</taxon>
    </lineage>
</organism>
<reference evidence="2 3" key="1">
    <citation type="submission" date="2014-11" db="EMBL/GenBank/DDBJ databases">
        <title>Genetic blueprint of the zoonotic pathogen Toxocara canis.</title>
        <authorList>
            <person name="Zhu X.-Q."/>
            <person name="Korhonen P.K."/>
            <person name="Cai H."/>
            <person name="Young N.D."/>
            <person name="Nejsum P."/>
            <person name="von Samson-Himmelstjerna G."/>
            <person name="Boag P.R."/>
            <person name="Tan P."/>
            <person name="Li Q."/>
            <person name="Min J."/>
            <person name="Yang Y."/>
            <person name="Wang X."/>
            <person name="Fang X."/>
            <person name="Hall R.S."/>
            <person name="Hofmann A."/>
            <person name="Sternberg P.W."/>
            <person name="Jex A.R."/>
            <person name="Gasser R.B."/>
        </authorList>
    </citation>
    <scope>NUCLEOTIDE SEQUENCE [LARGE SCALE GENOMIC DNA]</scope>
    <source>
        <strain evidence="2">PN_DK_2014</strain>
    </source>
</reference>
<dbReference type="EMBL" id="JPKZ01001199">
    <property type="protein sequence ID" value="KHN83395.1"/>
    <property type="molecule type" value="Genomic_DNA"/>
</dbReference>
<dbReference type="AlphaFoldDB" id="A0A0B2VQS6"/>
<name>A0A0B2VQS6_TOXCA</name>
<comment type="caution">
    <text evidence="2">The sequence shown here is derived from an EMBL/GenBank/DDBJ whole genome shotgun (WGS) entry which is preliminary data.</text>
</comment>
<keyword evidence="3" id="KW-1185">Reference proteome</keyword>
<evidence type="ECO:0000313" key="3">
    <source>
        <dbReference type="Proteomes" id="UP000031036"/>
    </source>
</evidence>
<feature type="signal peptide" evidence="1">
    <location>
        <begin position="1"/>
        <end position="17"/>
    </location>
</feature>
<evidence type="ECO:0000313" key="2">
    <source>
        <dbReference type="EMBL" id="KHN83395.1"/>
    </source>
</evidence>
<feature type="chain" id="PRO_5002095554" evidence="1">
    <location>
        <begin position="18"/>
        <end position="186"/>
    </location>
</feature>
<sequence length="186" mass="21662">MERLFRLISALIPLVLGDLTDEELDEALTFSYQPRGMWCVQAHWQQTPEIISEAFEFLARTQTQCETEIECCVALRTFSARNKRYVTEERGCLFSAITEYKNKHVDQQIEKCYKGHGCETIDANTSVCYCWEDYCNNSTFEMMRSVQGPWREVHPNMMNGQILLDPMLEWDKKYKKGKNSTATNNG</sequence>